<organism evidence="5 6">
    <name type="scientific">Aristolochia fimbriata</name>
    <name type="common">White veined hardy Dutchman's pipe vine</name>
    <dbReference type="NCBI Taxonomy" id="158543"/>
    <lineage>
        <taxon>Eukaryota</taxon>
        <taxon>Viridiplantae</taxon>
        <taxon>Streptophyta</taxon>
        <taxon>Embryophyta</taxon>
        <taxon>Tracheophyta</taxon>
        <taxon>Spermatophyta</taxon>
        <taxon>Magnoliopsida</taxon>
        <taxon>Magnoliidae</taxon>
        <taxon>Piperales</taxon>
        <taxon>Aristolochiaceae</taxon>
        <taxon>Aristolochia</taxon>
    </lineage>
</organism>
<dbReference type="InterPro" id="IPR037143">
    <property type="entry name" value="4-PPantetheinyl_Trfase_dom_sf"/>
</dbReference>
<evidence type="ECO:0000259" key="4">
    <source>
        <dbReference type="Pfam" id="PF22624"/>
    </source>
</evidence>
<accession>A0AAV7F3R2</accession>
<dbReference type="GO" id="GO:0000287">
    <property type="term" value="F:magnesium ion binding"/>
    <property type="evidence" value="ECO:0007669"/>
    <property type="project" value="InterPro"/>
</dbReference>
<dbReference type="Gene3D" id="3.90.470.20">
    <property type="entry name" value="4'-phosphopantetheinyl transferase domain"/>
    <property type="match status" value="2"/>
</dbReference>
<name>A0AAV7F3R2_ARIFI</name>
<feature type="domain" description="4'-phosphopantetheinyl transferase N-terminal" evidence="4">
    <location>
        <begin position="14"/>
        <end position="112"/>
    </location>
</feature>
<dbReference type="GO" id="GO:0005829">
    <property type="term" value="C:cytosol"/>
    <property type="evidence" value="ECO:0007669"/>
    <property type="project" value="TreeGrafter"/>
</dbReference>
<evidence type="ECO:0000259" key="3">
    <source>
        <dbReference type="Pfam" id="PF01648"/>
    </source>
</evidence>
<proteinExistence type="predicted"/>
<dbReference type="SUPFAM" id="SSF56214">
    <property type="entry name" value="4'-phosphopantetheinyl transferase"/>
    <property type="match status" value="2"/>
</dbReference>
<dbReference type="FunFam" id="3.90.470.20:FF:000003">
    <property type="entry name" value="L-aminoadipate-semialdehyde dehydrogenase-phosphopantetheinyl transferase"/>
    <property type="match status" value="1"/>
</dbReference>
<evidence type="ECO:0000256" key="2">
    <source>
        <dbReference type="ARBA" id="ARBA00022679"/>
    </source>
</evidence>
<dbReference type="InterPro" id="IPR055066">
    <property type="entry name" value="AASDHPPT_N"/>
</dbReference>
<dbReference type="GO" id="GO:0019878">
    <property type="term" value="P:lysine biosynthetic process via aminoadipic acid"/>
    <property type="evidence" value="ECO:0007669"/>
    <property type="project" value="TreeGrafter"/>
</dbReference>
<dbReference type="EC" id="2.7.8.7" evidence="1"/>
<evidence type="ECO:0000256" key="1">
    <source>
        <dbReference type="ARBA" id="ARBA00013172"/>
    </source>
</evidence>
<dbReference type="FunFam" id="3.90.470.20:FF:000013">
    <property type="entry name" value="L-aminoadipate-semialdehyde dehydrogenase-phosphopantetheinyl transferase"/>
    <property type="match status" value="1"/>
</dbReference>
<dbReference type="Pfam" id="PF22624">
    <property type="entry name" value="AASDHPPT_N"/>
    <property type="match status" value="1"/>
</dbReference>
<dbReference type="AlphaFoldDB" id="A0AAV7F3R2"/>
<comment type="caution">
    <text evidence="5">The sequence shown here is derived from an EMBL/GenBank/DDBJ whole genome shotgun (WGS) entry which is preliminary data.</text>
</comment>
<gene>
    <name evidence="5" type="ORF">H6P81_007864</name>
</gene>
<sequence>MENGVRRQLVDISLWNPSLDQFSELVSLLPLHEQSSITRFIKFEDRKRALVSRLLQYVVVHEVLGLPLGEIIINRTVEGKPYLGKHPARSKIPNFNFNCSHDGDYVAIASEPLCLIGLDIVYPSIPTQETVNEFIGNFSSYFTRLEWHKITNAGISCNVLAEFYRYWCMKEAYVKATGAGVGFRLDRLEFHHTNWVNISVYIDGKQSKVWRFWLLELEKGHLAALAKGHPQSATKNYKSALRRTEFDEEEYYSSLNLENPGFDLCPVEKLSSKMRSTDG</sequence>
<reference evidence="5 6" key="1">
    <citation type="submission" date="2021-07" db="EMBL/GenBank/DDBJ databases">
        <title>The Aristolochia fimbriata genome: insights into angiosperm evolution, floral development and chemical biosynthesis.</title>
        <authorList>
            <person name="Jiao Y."/>
        </authorList>
    </citation>
    <scope>NUCLEOTIDE SEQUENCE [LARGE SCALE GENOMIC DNA]</scope>
    <source>
        <strain evidence="5">IBCAS-2021</strain>
        <tissue evidence="5">Leaf</tissue>
    </source>
</reference>
<dbReference type="InterPro" id="IPR050559">
    <property type="entry name" value="P-Pant_transferase_sf"/>
</dbReference>
<dbReference type="PANTHER" id="PTHR12215:SF10">
    <property type="entry name" value="L-AMINOADIPATE-SEMIALDEHYDE DEHYDROGENASE-PHOSPHOPANTETHEINYL TRANSFERASE"/>
    <property type="match status" value="1"/>
</dbReference>
<dbReference type="EMBL" id="JAINDJ010000003">
    <property type="protein sequence ID" value="KAG9454960.1"/>
    <property type="molecule type" value="Genomic_DNA"/>
</dbReference>
<dbReference type="InterPro" id="IPR008278">
    <property type="entry name" value="4-PPantetheinyl_Trfase_dom"/>
</dbReference>
<dbReference type="PANTHER" id="PTHR12215">
    <property type="entry name" value="PHOSPHOPANTETHEINE TRANSFERASE"/>
    <property type="match status" value="1"/>
</dbReference>
<dbReference type="Pfam" id="PF01648">
    <property type="entry name" value="ACPS"/>
    <property type="match status" value="1"/>
</dbReference>
<keyword evidence="2" id="KW-0808">Transferase</keyword>
<dbReference type="Proteomes" id="UP000825729">
    <property type="component" value="Unassembled WGS sequence"/>
</dbReference>
<evidence type="ECO:0000313" key="6">
    <source>
        <dbReference type="Proteomes" id="UP000825729"/>
    </source>
</evidence>
<dbReference type="GO" id="GO:0008897">
    <property type="term" value="F:holo-[acyl-carrier-protein] synthase activity"/>
    <property type="evidence" value="ECO:0007669"/>
    <property type="project" value="UniProtKB-EC"/>
</dbReference>
<evidence type="ECO:0000313" key="5">
    <source>
        <dbReference type="EMBL" id="KAG9454960.1"/>
    </source>
</evidence>
<feature type="domain" description="4'-phosphopantetheinyl transferase" evidence="3">
    <location>
        <begin position="116"/>
        <end position="225"/>
    </location>
</feature>
<keyword evidence="6" id="KW-1185">Reference proteome</keyword>
<protein>
    <recommendedName>
        <fullName evidence="1">holo-[acyl-carrier-protein] synthase</fullName>
        <ecNumber evidence="1">2.7.8.7</ecNumber>
    </recommendedName>
</protein>